<organism evidence="1">
    <name type="scientific">Pararge aegeria</name>
    <name type="common">speckled wood butterfly</name>
    <dbReference type="NCBI Taxonomy" id="116150"/>
    <lineage>
        <taxon>Eukaryota</taxon>
        <taxon>Metazoa</taxon>
        <taxon>Ecdysozoa</taxon>
        <taxon>Arthropoda</taxon>
        <taxon>Hexapoda</taxon>
        <taxon>Insecta</taxon>
        <taxon>Pterygota</taxon>
        <taxon>Neoptera</taxon>
        <taxon>Endopterygota</taxon>
        <taxon>Lepidoptera</taxon>
        <taxon>Glossata</taxon>
        <taxon>Ditrysia</taxon>
        <taxon>Papilionoidea</taxon>
        <taxon>Nymphalidae</taxon>
        <taxon>Satyrinae</taxon>
        <taxon>Satyrini</taxon>
        <taxon>Parargina</taxon>
        <taxon>Pararge</taxon>
    </lineage>
</organism>
<evidence type="ECO:0000313" key="1">
    <source>
        <dbReference type="EMBL" id="JAA80245.1"/>
    </source>
</evidence>
<reference evidence="1" key="1">
    <citation type="journal article" date="2013" name="BMC Genomics">
        <title>Unscrambling butterfly oogenesis.</title>
        <authorList>
            <person name="Carter J.M."/>
            <person name="Baker S.C."/>
            <person name="Pink R."/>
            <person name="Carter D.R."/>
            <person name="Collins A."/>
            <person name="Tomlin J."/>
            <person name="Gibbs M."/>
            <person name="Breuker C.J."/>
        </authorList>
    </citation>
    <scope>NUCLEOTIDE SEQUENCE</scope>
    <source>
        <tissue evidence="1">Ovary</tissue>
    </source>
</reference>
<protein>
    <submittedName>
        <fullName evidence="1">Uncharacterized protein</fullName>
    </submittedName>
</protein>
<dbReference type="AlphaFoldDB" id="S4P1U4"/>
<name>S4P1U4_9NEOP</name>
<dbReference type="EMBL" id="GAIX01012315">
    <property type="protein sequence ID" value="JAA80245.1"/>
    <property type="molecule type" value="Transcribed_RNA"/>
</dbReference>
<sequence length="97" mass="11459">MRTKIDSGIYWVTHSKIKRIETALKIKPKGFKENTAKRATTTMHHKFKKNVDWMEIFYIDTGLRHHHIITDRRQMLDTVFLLGLRHSTALVCVQLLV</sequence>
<accession>S4P1U4</accession>
<reference evidence="1" key="2">
    <citation type="submission" date="2013-05" db="EMBL/GenBank/DDBJ databases">
        <authorList>
            <person name="Carter J.-M."/>
            <person name="Baker S.C."/>
            <person name="Pink R."/>
            <person name="Carter D.R.F."/>
            <person name="Collins A."/>
            <person name="Tomlin J."/>
            <person name="Gibbs M."/>
            <person name="Breuker C.J."/>
        </authorList>
    </citation>
    <scope>NUCLEOTIDE SEQUENCE</scope>
    <source>
        <tissue evidence="1">Ovary</tissue>
    </source>
</reference>
<proteinExistence type="predicted"/>